<dbReference type="Pfam" id="PF00072">
    <property type="entry name" value="Response_reg"/>
    <property type="match status" value="1"/>
</dbReference>
<evidence type="ECO:0000256" key="4">
    <source>
        <dbReference type="ARBA" id="ARBA00023163"/>
    </source>
</evidence>
<accession>A0AAD8GPY7</accession>
<keyword evidence="3" id="KW-0805">Transcription regulation</keyword>
<keyword evidence="5" id="KW-0539">Nucleus</keyword>
<dbReference type="InterPro" id="IPR045279">
    <property type="entry name" value="ARR-like"/>
</dbReference>
<dbReference type="PROSITE" id="PS50110">
    <property type="entry name" value="RESPONSE_REGULATORY"/>
    <property type="match status" value="1"/>
</dbReference>
<dbReference type="InterPro" id="IPR011006">
    <property type="entry name" value="CheY-like_superfamily"/>
</dbReference>
<dbReference type="GO" id="GO:0003677">
    <property type="term" value="F:DNA binding"/>
    <property type="evidence" value="ECO:0007669"/>
    <property type="project" value="InterPro"/>
</dbReference>
<dbReference type="SUPFAM" id="SSF52172">
    <property type="entry name" value="CheY-like"/>
    <property type="match status" value="1"/>
</dbReference>
<evidence type="ECO:0000256" key="6">
    <source>
        <dbReference type="PROSITE-ProRule" id="PRU00169"/>
    </source>
</evidence>
<keyword evidence="2" id="KW-0902">Two-component regulatory system</keyword>
<feature type="domain" description="Response regulatory" evidence="8">
    <location>
        <begin position="139"/>
        <end position="254"/>
    </location>
</feature>
<dbReference type="SUPFAM" id="SSF46689">
    <property type="entry name" value="Homeodomain-like"/>
    <property type="match status" value="1"/>
</dbReference>
<dbReference type="GO" id="GO:0009736">
    <property type="term" value="P:cytokinin-activated signaling pathway"/>
    <property type="evidence" value="ECO:0007669"/>
    <property type="project" value="InterPro"/>
</dbReference>
<proteinExistence type="predicted"/>
<name>A0AAD8GPY7_9APIA</name>
<evidence type="ECO:0000256" key="3">
    <source>
        <dbReference type="ARBA" id="ARBA00023015"/>
    </source>
</evidence>
<organism evidence="9 10">
    <name type="scientific">Heracleum sosnowskyi</name>
    <dbReference type="NCBI Taxonomy" id="360622"/>
    <lineage>
        <taxon>Eukaryota</taxon>
        <taxon>Viridiplantae</taxon>
        <taxon>Streptophyta</taxon>
        <taxon>Embryophyta</taxon>
        <taxon>Tracheophyta</taxon>
        <taxon>Spermatophyta</taxon>
        <taxon>Magnoliopsida</taxon>
        <taxon>eudicotyledons</taxon>
        <taxon>Gunneridae</taxon>
        <taxon>Pentapetalae</taxon>
        <taxon>asterids</taxon>
        <taxon>campanulids</taxon>
        <taxon>Apiales</taxon>
        <taxon>Apiaceae</taxon>
        <taxon>Apioideae</taxon>
        <taxon>apioid superclade</taxon>
        <taxon>Tordylieae</taxon>
        <taxon>Tordyliinae</taxon>
        <taxon>Heracleum</taxon>
    </lineage>
</organism>
<reference evidence="9" key="1">
    <citation type="submission" date="2023-02" db="EMBL/GenBank/DDBJ databases">
        <title>Genome of toxic invasive species Heracleum sosnowskyi carries increased number of genes despite the absence of recent whole-genome duplications.</title>
        <authorList>
            <person name="Schelkunov M."/>
            <person name="Shtratnikova V."/>
            <person name="Makarenko M."/>
            <person name="Klepikova A."/>
            <person name="Omelchenko D."/>
            <person name="Novikova G."/>
            <person name="Obukhova E."/>
            <person name="Bogdanov V."/>
            <person name="Penin A."/>
            <person name="Logacheva M."/>
        </authorList>
    </citation>
    <scope>NUCLEOTIDE SEQUENCE</scope>
    <source>
        <strain evidence="9">Hsosn_3</strain>
        <tissue evidence="9">Leaf</tissue>
    </source>
</reference>
<feature type="modified residue" description="4-aspartylphosphate" evidence="6">
    <location>
        <position position="190"/>
    </location>
</feature>
<dbReference type="CDD" id="cd17584">
    <property type="entry name" value="REC_typeB_ARR-like"/>
    <property type="match status" value="1"/>
</dbReference>
<evidence type="ECO:0000313" key="10">
    <source>
        <dbReference type="Proteomes" id="UP001237642"/>
    </source>
</evidence>
<dbReference type="Gene3D" id="3.40.50.2300">
    <property type="match status" value="1"/>
</dbReference>
<feature type="compositionally biased region" description="Polar residues" evidence="7">
    <location>
        <begin position="593"/>
        <end position="605"/>
    </location>
</feature>
<dbReference type="Proteomes" id="UP001237642">
    <property type="component" value="Unassembled WGS sequence"/>
</dbReference>
<dbReference type="InterPro" id="IPR006447">
    <property type="entry name" value="Myb_dom_plants"/>
</dbReference>
<sequence>MLFGKWRFTGVCRNSPIPWLGSSSCVPSLAGKYRAGETTDFRTSCQGIDASERTGSVKLMHTNQGQGIDLEQIIALLRRPETTSYLQVKEALIAIETIFMTAVCKFLYIYISTLDMEICKLNNQNSDSKNGRTGQKMVSILVVDDDRTCLSIIARLLKGCNYQVLTAKDPFDALCILRARTIEFDLIVSDVHMPELDGFELQRRIHQEFQIPVVLMSGDAEAINLGEGSQSGASFFIVKPISTEDVKSMWEFGNQWKKKLAKGKNIITDNGHDNYNADDIGNKLYEKKSKRKLQIIDKDDHDDSKNIAMKSEFLVTKRNKVVWTPNLHGKFISALQHLGPQRSVPRNILQVMNVPGLRRENIASHLQKFKDYQKKRWEADHDPTLFTKLKNGKMWSSSFLSHEALLGYEPSKLLTNPGFPSSGQNCGTFPSQMYQQQTPEFPSSGQILSGFNSVQTLAPIHMNHNGFSKQIGSGQEVYKTFVSQSNFASSTFGAAVPEQQYESADLSNVFLDGSTYQSTEENKNQDYYVENNFGDAFLVNKDMPYADNVHSNLDEQKNGEEVNRASSGNNNTTKVEELIFWDAKNPSEKQENRGTVNSADITGNSDFEWKGNQPSNDEQLEIDEDLWAFLLSDIL</sequence>
<evidence type="ECO:0000259" key="8">
    <source>
        <dbReference type="PROSITE" id="PS50110"/>
    </source>
</evidence>
<comment type="subcellular location">
    <subcellularLocation>
        <location evidence="1">Nucleus</location>
    </subcellularLocation>
</comment>
<reference evidence="9" key="2">
    <citation type="submission" date="2023-05" db="EMBL/GenBank/DDBJ databases">
        <authorList>
            <person name="Schelkunov M.I."/>
        </authorList>
    </citation>
    <scope>NUCLEOTIDE SEQUENCE</scope>
    <source>
        <strain evidence="9">Hsosn_3</strain>
        <tissue evidence="9">Leaf</tissue>
    </source>
</reference>
<dbReference type="Gene3D" id="1.10.10.60">
    <property type="entry name" value="Homeodomain-like"/>
    <property type="match status" value="1"/>
</dbReference>
<dbReference type="InterPro" id="IPR001789">
    <property type="entry name" value="Sig_transdc_resp-reg_receiver"/>
</dbReference>
<feature type="region of interest" description="Disordered" evidence="7">
    <location>
        <begin position="586"/>
        <end position="617"/>
    </location>
</feature>
<dbReference type="NCBIfam" id="TIGR01557">
    <property type="entry name" value="myb_SHAQKYF"/>
    <property type="match status" value="1"/>
</dbReference>
<evidence type="ECO:0000256" key="1">
    <source>
        <dbReference type="ARBA" id="ARBA00004123"/>
    </source>
</evidence>
<evidence type="ECO:0000313" key="9">
    <source>
        <dbReference type="EMBL" id="KAK1352090.1"/>
    </source>
</evidence>
<gene>
    <name evidence="9" type="ORF">POM88_053804</name>
</gene>
<dbReference type="InterPro" id="IPR009057">
    <property type="entry name" value="Homeodomain-like_sf"/>
</dbReference>
<keyword evidence="4" id="KW-0804">Transcription</keyword>
<comment type="caution">
    <text evidence="9">The sequence shown here is derived from an EMBL/GenBank/DDBJ whole genome shotgun (WGS) entry which is preliminary data.</text>
</comment>
<dbReference type="FunFam" id="1.10.10.60:FF:000007">
    <property type="entry name" value="Two-component response regulator"/>
    <property type="match status" value="1"/>
</dbReference>
<dbReference type="GO" id="GO:0000160">
    <property type="term" value="P:phosphorelay signal transduction system"/>
    <property type="evidence" value="ECO:0007669"/>
    <property type="project" value="UniProtKB-KW"/>
</dbReference>
<protein>
    <recommendedName>
        <fullName evidence="8">Response regulatory domain-containing protein</fullName>
    </recommendedName>
</protein>
<dbReference type="GO" id="GO:0005634">
    <property type="term" value="C:nucleus"/>
    <property type="evidence" value="ECO:0007669"/>
    <property type="project" value="UniProtKB-SubCell"/>
</dbReference>
<keyword evidence="6" id="KW-0597">Phosphoprotein</keyword>
<dbReference type="PANTHER" id="PTHR43874">
    <property type="entry name" value="TWO-COMPONENT RESPONSE REGULATOR"/>
    <property type="match status" value="1"/>
</dbReference>
<dbReference type="AlphaFoldDB" id="A0AAD8GPY7"/>
<dbReference type="PROSITE" id="PS51257">
    <property type="entry name" value="PROKAR_LIPOPROTEIN"/>
    <property type="match status" value="1"/>
</dbReference>
<dbReference type="PANTHER" id="PTHR43874:SF19">
    <property type="entry name" value="RESPONSE REGULATOR 23-RELATED"/>
    <property type="match status" value="1"/>
</dbReference>
<keyword evidence="10" id="KW-1185">Reference proteome</keyword>
<evidence type="ECO:0000256" key="2">
    <source>
        <dbReference type="ARBA" id="ARBA00023012"/>
    </source>
</evidence>
<evidence type="ECO:0000256" key="5">
    <source>
        <dbReference type="ARBA" id="ARBA00023242"/>
    </source>
</evidence>
<dbReference type="SMART" id="SM00448">
    <property type="entry name" value="REC"/>
    <property type="match status" value="1"/>
</dbReference>
<dbReference type="EMBL" id="JAUIZM010000020">
    <property type="protein sequence ID" value="KAK1352090.1"/>
    <property type="molecule type" value="Genomic_DNA"/>
</dbReference>
<evidence type="ECO:0000256" key="7">
    <source>
        <dbReference type="SAM" id="MobiDB-lite"/>
    </source>
</evidence>